<dbReference type="Gene3D" id="3.40.50.300">
    <property type="entry name" value="P-loop containing nucleotide triphosphate hydrolases"/>
    <property type="match status" value="2"/>
</dbReference>
<dbReference type="Proteomes" id="UP001524587">
    <property type="component" value="Unassembled WGS sequence"/>
</dbReference>
<dbReference type="PANTHER" id="PTHR47396:SF1">
    <property type="entry name" value="ATP-DEPENDENT HELICASE IRC3-RELATED"/>
    <property type="match status" value="1"/>
</dbReference>
<organism evidence="3 4">
    <name type="scientific">Endosaccharibacter trunci</name>
    <dbReference type="NCBI Taxonomy" id="2812733"/>
    <lineage>
        <taxon>Bacteria</taxon>
        <taxon>Pseudomonadati</taxon>
        <taxon>Pseudomonadota</taxon>
        <taxon>Alphaproteobacteria</taxon>
        <taxon>Acetobacterales</taxon>
        <taxon>Acetobacteraceae</taxon>
        <taxon>Endosaccharibacter</taxon>
    </lineage>
</organism>
<evidence type="ECO:0000313" key="3">
    <source>
        <dbReference type="EMBL" id="MCQ8279885.1"/>
    </source>
</evidence>
<dbReference type="RefSeq" id="WP_422865374.1">
    <property type="nucleotide sequence ID" value="NZ_JAMSKV010000017.1"/>
</dbReference>
<dbReference type="SUPFAM" id="SSF52540">
    <property type="entry name" value="P-loop containing nucleoside triphosphate hydrolases"/>
    <property type="match status" value="1"/>
</dbReference>
<protein>
    <submittedName>
        <fullName evidence="3">DEAD/DEAH box helicase</fullName>
    </submittedName>
</protein>
<dbReference type="PROSITE" id="PS51194">
    <property type="entry name" value="HELICASE_CTER"/>
    <property type="match status" value="1"/>
</dbReference>
<dbReference type="InterPro" id="IPR001650">
    <property type="entry name" value="Helicase_C-like"/>
</dbReference>
<comment type="caution">
    <text evidence="3">The sequence shown here is derived from an EMBL/GenBank/DDBJ whole genome shotgun (WGS) entry which is preliminary data.</text>
</comment>
<feature type="domain" description="Helicase ATP-binding" evidence="1">
    <location>
        <begin position="18"/>
        <end position="164"/>
    </location>
</feature>
<dbReference type="Pfam" id="PF00271">
    <property type="entry name" value="Helicase_C"/>
    <property type="match status" value="1"/>
</dbReference>
<proteinExistence type="predicted"/>
<keyword evidence="4" id="KW-1185">Reference proteome</keyword>
<keyword evidence="3" id="KW-0067">ATP-binding</keyword>
<accession>A0ABT1WBT1</accession>
<evidence type="ECO:0000259" key="2">
    <source>
        <dbReference type="PROSITE" id="PS51194"/>
    </source>
</evidence>
<feature type="domain" description="Helicase C-terminal" evidence="2">
    <location>
        <begin position="217"/>
        <end position="363"/>
    </location>
</feature>
<evidence type="ECO:0000259" key="1">
    <source>
        <dbReference type="PROSITE" id="PS51192"/>
    </source>
</evidence>
<dbReference type="InterPro" id="IPR014001">
    <property type="entry name" value="Helicase_ATP-bd"/>
</dbReference>
<dbReference type="Pfam" id="PF04851">
    <property type="entry name" value="ResIII"/>
    <property type="match status" value="1"/>
</dbReference>
<dbReference type="SMART" id="SM00487">
    <property type="entry name" value="DEXDc"/>
    <property type="match status" value="1"/>
</dbReference>
<dbReference type="InterPro" id="IPR027417">
    <property type="entry name" value="P-loop_NTPase"/>
</dbReference>
<dbReference type="InterPro" id="IPR050742">
    <property type="entry name" value="Helicase_Restrict-Modif_Enz"/>
</dbReference>
<gene>
    <name evidence="3" type="ORF">NFI95_15680</name>
</gene>
<keyword evidence="3" id="KW-0347">Helicase</keyword>
<evidence type="ECO:0000313" key="4">
    <source>
        <dbReference type="Proteomes" id="UP001524587"/>
    </source>
</evidence>
<sequence>MSVELRPYQIEMVSGFRAAFQRRHRRVLGQLPTGGGKGRLLGHMGRAVSAKQKRILIVAHRAELVEQICGNLDAEGVQHGRVQPGWPMLNYPVLVGMVQTVSRRLHKLPAPDLIMIDEAHHTPAGQYQGMLNAWPDALVLGVTATPARTDGAGLGDFFDHMVQGPSTRELIDQGFLAPYDYFLPSPDFDATALAMEGSDYRTADVLRAVTKAKIVGDAVQHYAKHLNGRPAIAFCVGVKHVYSVAEQFMAAGIAAAGIDGTLPMAERKQRLDDLAAGRIQVLTAADVVSEGVDIPAVAGAILLRPTCSVGLYLQQVGRALRPKPDGSRAIILDHVGNARKHGFPSDPRNWTLDGSKPKDAVKIRTCDTCLRAFPIKDAVMIAEQECTLAEDDPDERCPILNPVGGVRGAISEAVVGELEAVTDPWTWAGGIDPARAYGQELQALIARAQSEDHLRMIARARGYHHRWVGHQLRARAEAAQVAA</sequence>
<keyword evidence="3" id="KW-0547">Nucleotide-binding</keyword>
<reference evidence="3 4" key="1">
    <citation type="submission" date="2022-06" db="EMBL/GenBank/DDBJ databases">
        <title>Endosaccharibacter gen. nov., sp. nov., endophytic bacteria isolated from sugarcane.</title>
        <authorList>
            <person name="Pitiwittayakul N."/>
            <person name="Yukphan P."/>
            <person name="Charoenyingcharoen P."/>
            <person name="Tanasupawat S."/>
        </authorList>
    </citation>
    <scope>NUCLEOTIDE SEQUENCE [LARGE SCALE GENOMIC DNA]</scope>
    <source>
        <strain evidence="3 4">KSS8</strain>
    </source>
</reference>
<dbReference type="GO" id="GO:0004386">
    <property type="term" value="F:helicase activity"/>
    <property type="evidence" value="ECO:0007669"/>
    <property type="project" value="UniProtKB-KW"/>
</dbReference>
<dbReference type="SMART" id="SM00490">
    <property type="entry name" value="HELICc"/>
    <property type="match status" value="1"/>
</dbReference>
<keyword evidence="3" id="KW-0378">Hydrolase</keyword>
<dbReference type="PANTHER" id="PTHR47396">
    <property type="entry name" value="TYPE I RESTRICTION ENZYME ECOKI R PROTEIN"/>
    <property type="match status" value="1"/>
</dbReference>
<dbReference type="InterPro" id="IPR006935">
    <property type="entry name" value="Helicase/UvrB_N"/>
</dbReference>
<dbReference type="PROSITE" id="PS51192">
    <property type="entry name" value="HELICASE_ATP_BIND_1"/>
    <property type="match status" value="1"/>
</dbReference>
<name>A0ABT1WBT1_9PROT</name>
<dbReference type="EMBL" id="JAMSKV010000017">
    <property type="protein sequence ID" value="MCQ8279885.1"/>
    <property type="molecule type" value="Genomic_DNA"/>
</dbReference>